<evidence type="ECO:0000256" key="1">
    <source>
        <dbReference type="SAM" id="MobiDB-lite"/>
    </source>
</evidence>
<organism evidence="2 3">
    <name type="scientific">Lasiosphaeris hirsuta</name>
    <dbReference type="NCBI Taxonomy" id="260670"/>
    <lineage>
        <taxon>Eukaryota</taxon>
        <taxon>Fungi</taxon>
        <taxon>Dikarya</taxon>
        <taxon>Ascomycota</taxon>
        <taxon>Pezizomycotina</taxon>
        <taxon>Sordariomycetes</taxon>
        <taxon>Sordariomycetidae</taxon>
        <taxon>Sordariales</taxon>
        <taxon>Lasiosphaeriaceae</taxon>
        <taxon>Lasiosphaeris</taxon>
    </lineage>
</organism>
<feature type="region of interest" description="Disordered" evidence="1">
    <location>
        <begin position="233"/>
        <end position="270"/>
    </location>
</feature>
<proteinExistence type="predicted"/>
<gene>
    <name evidence="2" type="ORF">B0H67DRAFT_555696</name>
</gene>
<name>A0AA40DTY9_9PEZI</name>
<sequence>MDLPEREVPLDPEQRRSHSPPGLITSTPQEDHSSILAMAGENNRRNDVPTSDSGPRPAQHTRAPGDDDSESESDNESIFALRVPPTMQVSTAQYQHDVSDPQNPASHSTPSKALPATVLAVRCAVGAAEAHTPASRRGSQESSFDESERMSDISSRTESSLIDTFLASNTPLTPQLVSVLICMTKKMDDRIKLRLQSVGAHPQGARQCPAGSKSGFGSSASGFTPEMWNHVHYPSGYGTSRQQPAGDGDEDDSEADDDDGKGMNKESVSDLGNCSKGGLACVFFKRFPNSKKLSKACLGPGWNSVHRVKAGLTNDAIQREHIYRVHLQPGSACARCEEVFPTKQQLDRHLRQNIPCDLSTSSGDEVLFITYEQEQQLRKRVRKGKDDERWVGVFQVVFPDVPEHQIPSPYHEIATTLPSCDLPTLHSFKTHALEEIPRRTFRGVDSRIKRALTGPCRRAIEEVFSEFISTLQFTSNNSDGTRTRTLEVTPAVERRPRWSGEVLSPRDNMSLSPGPSFPASSASSVQPTSLTAGVGDSAQSSYVYDHWHTCNDLECYISDPLAHTQPQGGSCSSRFLGGGY</sequence>
<dbReference type="Proteomes" id="UP001172102">
    <property type="component" value="Unassembled WGS sequence"/>
</dbReference>
<feature type="region of interest" description="Disordered" evidence="1">
    <location>
        <begin position="497"/>
        <end position="532"/>
    </location>
</feature>
<dbReference type="PANTHER" id="PTHR38166:SF1">
    <property type="entry name" value="C2H2-TYPE DOMAIN-CONTAINING PROTEIN"/>
    <property type="match status" value="1"/>
</dbReference>
<accession>A0AA40DTY9</accession>
<evidence type="ECO:0008006" key="4">
    <source>
        <dbReference type="Google" id="ProtNLM"/>
    </source>
</evidence>
<feature type="region of interest" description="Disordered" evidence="1">
    <location>
        <begin position="1"/>
        <end position="81"/>
    </location>
</feature>
<feature type="compositionally biased region" description="Basic and acidic residues" evidence="1">
    <location>
        <begin position="1"/>
        <end position="16"/>
    </location>
</feature>
<dbReference type="PANTHER" id="PTHR38166">
    <property type="entry name" value="C2H2-TYPE DOMAIN-CONTAINING PROTEIN-RELATED"/>
    <property type="match status" value="1"/>
</dbReference>
<dbReference type="EMBL" id="JAUKUA010000005">
    <property type="protein sequence ID" value="KAK0711768.1"/>
    <property type="molecule type" value="Genomic_DNA"/>
</dbReference>
<evidence type="ECO:0000313" key="3">
    <source>
        <dbReference type="Proteomes" id="UP001172102"/>
    </source>
</evidence>
<evidence type="ECO:0000313" key="2">
    <source>
        <dbReference type="EMBL" id="KAK0711768.1"/>
    </source>
</evidence>
<protein>
    <recommendedName>
        <fullName evidence="4">C2H2-type domain-containing protein</fullName>
    </recommendedName>
</protein>
<feature type="compositionally biased region" description="Low complexity" evidence="1">
    <location>
        <begin position="510"/>
        <end position="524"/>
    </location>
</feature>
<feature type="compositionally biased region" description="Acidic residues" evidence="1">
    <location>
        <begin position="66"/>
        <end position="75"/>
    </location>
</feature>
<feature type="region of interest" description="Disordered" evidence="1">
    <location>
        <begin position="128"/>
        <end position="155"/>
    </location>
</feature>
<reference evidence="2" key="1">
    <citation type="submission" date="2023-06" db="EMBL/GenBank/DDBJ databases">
        <title>Genome-scale phylogeny and comparative genomics of the fungal order Sordariales.</title>
        <authorList>
            <consortium name="Lawrence Berkeley National Laboratory"/>
            <person name="Hensen N."/>
            <person name="Bonometti L."/>
            <person name="Westerberg I."/>
            <person name="Brannstrom I.O."/>
            <person name="Guillou S."/>
            <person name="Cros-Aarteil S."/>
            <person name="Calhoun S."/>
            <person name="Haridas S."/>
            <person name="Kuo A."/>
            <person name="Mondo S."/>
            <person name="Pangilinan J."/>
            <person name="Riley R."/>
            <person name="Labutti K."/>
            <person name="Andreopoulos B."/>
            <person name="Lipzen A."/>
            <person name="Chen C."/>
            <person name="Yanf M."/>
            <person name="Daum C."/>
            <person name="Ng V."/>
            <person name="Clum A."/>
            <person name="Steindorff A."/>
            <person name="Ohm R."/>
            <person name="Martin F."/>
            <person name="Silar P."/>
            <person name="Natvig D."/>
            <person name="Lalanne C."/>
            <person name="Gautier V."/>
            <person name="Ament-Velasquez S.L."/>
            <person name="Kruys A."/>
            <person name="Hutchinson M.I."/>
            <person name="Powell A.J."/>
            <person name="Barry K."/>
            <person name="Miller A.N."/>
            <person name="Grigoriev I.V."/>
            <person name="Debuchy R."/>
            <person name="Gladieux P."/>
            <person name="Thoren M.H."/>
            <person name="Johannesson H."/>
        </authorList>
    </citation>
    <scope>NUCLEOTIDE SEQUENCE</scope>
    <source>
        <strain evidence="2">SMH4607-1</strain>
    </source>
</reference>
<feature type="compositionally biased region" description="Acidic residues" evidence="1">
    <location>
        <begin position="247"/>
        <end position="259"/>
    </location>
</feature>
<dbReference type="AlphaFoldDB" id="A0AA40DTY9"/>
<comment type="caution">
    <text evidence="2">The sequence shown here is derived from an EMBL/GenBank/DDBJ whole genome shotgun (WGS) entry which is preliminary data.</text>
</comment>
<keyword evidence="3" id="KW-1185">Reference proteome</keyword>